<evidence type="ECO:0000313" key="3">
    <source>
        <dbReference type="EMBL" id="CCK71459.1"/>
    </source>
</evidence>
<dbReference type="GO" id="GO:0070822">
    <property type="term" value="C:Sin3-type complex"/>
    <property type="evidence" value="ECO:0007669"/>
    <property type="project" value="TreeGrafter"/>
</dbReference>
<accession>J7S8C5</accession>
<reference evidence="4" key="2">
    <citation type="submission" date="2012-08" db="EMBL/GenBank/DDBJ databases">
        <title>Genome sequence of Kazachstania naganishii.</title>
        <authorList>
            <person name="Gordon J.L."/>
            <person name="Armisen D."/>
            <person name="Proux-Wera E."/>
            <person name="OhEigeartaigh S.S."/>
            <person name="Byrne K.P."/>
            <person name="Wolfe K.H."/>
        </authorList>
    </citation>
    <scope>NUCLEOTIDE SEQUENCE [LARGE SCALE GENOMIC DNA]</scope>
    <source>
        <strain evidence="4">ATCC MYA-139 / BCRC 22969 / CBS 8797 / CCRC 22969 / KCTC 17520 / NBRC 10181 / NCYC 3082</strain>
    </source>
</reference>
<sequence>MVSSLMNTSDPEFVEKESYVFPDFRALQVLGIWSVSDVSFEEITIFGYEIYIVEQWAAERRLSTLITSYNGNSGDQVLAVRVLLPKNLEMWSDKFKAYYDELIKFSSPKVIGKHTVFITDLSSVPSGLNILQIQCGDFKKAWELFKINYDLKRLRCGGRSALLLKSPSMAVANKFALLYKIPRKTHTSQHHDDQQDTEMLHSNEFDVGGIVNLDCPVVELVTIIQTCLSYFSLFEFIKEQNGLLCNYTKQGIVDWWDVYGKIYLGRDRPKTEATMGPTSVASLISLVLSCYFKLMVLGFMSADDPFNEKEFFSGVYAFQKKHNLSKNHKKTYLDENTVHKLFELTDNASSTDIFKIKTVVKSTMKDISGKGNFLQLSNDVLTTDLQVLIKNIYDGKLAALWKEETKSSKNYTNLREKDFTRLNFSNGDLQKILAEQDRYLQRQKTTESGSVHSPCNRNGTDKTQGIDETLPKNTFGNPYQNFKTCTGTFEKSDICGAQYHNEFNRRNSITFNNDGTNWRILKTGGAESLHRCNSMSGLSDITEKWTLPFDSSVVRIARDVLRVKREFSKDDCLDKQPQCSDSSWDGYPKELKIFDQASSNVGKRSLSTLKQSRMLQGQCLELESKEGLLSREMKELDSMVAQLRYNIKVLNTRVIDVERSVGRFDSELARVTGSILSLIPDTNNSGGVAADIEEFKRYINNLGTAEVTKYEGFCIKIFQNNLFSDLKKNVDSWFRWMFGGLNHHQNSSEA</sequence>
<dbReference type="eggNOG" id="ENOG502QT8Q">
    <property type="taxonomic scope" value="Eukaryota"/>
</dbReference>
<organism evidence="3 4">
    <name type="scientific">Huiozyma naganishii (strain ATCC MYA-139 / BCRC 22969 / CBS 8797 / KCTC 17520 / NBRC 10181 / NCYC 3082 / Yp74L-3)</name>
    <name type="common">Yeast</name>
    <name type="synonym">Kazachstania naganishii</name>
    <dbReference type="NCBI Taxonomy" id="1071383"/>
    <lineage>
        <taxon>Eukaryota</taxon>
        <taxon>Fungi</taxon>
        <taxon>Dikarya</taxon>
        <taxon>Ascomycota</taxon>
        <taxon>Saccharomycotina</taxon>
        <taxon>Saccharomycetes</taxon>
        <taxon>Saccharomycetales</taxon>
        <taxon>Saccharomycetaceae</taxon>
        <taxon>Huiozyma</taxon>
    </lineage>
</organism>
<dbReference type="PANTHER" id="PTHR31011:SF2">
    <property type="entry name" value="PROTEIN STB2-RELATED"/>
    <property type="match status" value="1"/>
</dbReference>
<dbReference type="KEGG" id="kng:KNAG_0H00430"/>
<protein>
    <recommendedName>
        <fullName evidence="2">STB6-like N-terminal domain-containing protein</fullName>
    </recommendedName>
</protein>
<feature type="domain" description="STB6-like N-terminal" evidence="2">
    <location>
        <begin position="18"/>
        <end position="154"/>
    </location>
</feature>
<dbReference type="STRING" id="1071383.J7S8C5"/>
<dbReference type="OMA" id="GDIREVW"/>
<dbReference type="InterPro" id="IPR038919">
    <property type="entry name" value="STB2/STB2"/>
</dbReference>
<evidence type="ECO:0000259" key="2">
    <source>
        <dbReference type="Pfam" id="PF25995"/>
    </source>
</evidence>
<evidence type="ECO:0000313" key="4">
    <source>
        <dbReference type="Proteomes" id="UP000006310"/>
    </source>
</evidence>
<dbReference type="PANTHER" id="PTHR31011">
    <property type="entry name" value="PROTEIN STB2-RELATED"/>
    <property type="match status" value="1"/>
</dbReference>
<dbReference type="Pfam" id="PF25995">
    <property type="entry name" value="STB6_N"/>
    <property type="match status" value="1"/>
</dbReference>
<dbReference type="EMBL" id="HE978321">
    <property type="protein sequence ID" value="CCK71459.1"/>
    <property type="molecule type" value="Genomic_DNA"/>
</dbReference>
<dbReference type="Proteomes" id="UP000006310">
    <property type="component" value="Chromosome 8"/>
</dbReference>
<feature type="compositionally biased region" description="Polar residues" evidence="1">
    <location>
        <begin position="443"/>
        <end position="463"/>
    </location>
</feature>
<keyword evidence="4" id="KW-1185">Reference proteome</keyword>
<reference evidence="3 4" key="1">
    <citation type="journal article" date="2011" name="Proc. Natl. Acad. Sci. U.S.A.">
        <title>Evolutionary erosion of yeast sex chromosomes by mating-type switching accidents.</title>
        <authorList>
            <person name="Gordon J.L."/>
            <person name="Armisen D."/>
            <person name="Proux-Wera E."/>
            <person name="Oheigeartaigh S.S."/>
            <person name="Byrne K.P."/>
            <person name="Wolfe K.H."/>
        </authorList>
    </citation>
    <scope>NUCLEOTIDE SEQUENCE [LARGE SCALE GENOMIC DNA]</scope>
    <source>
        <strain evidence="4">ATCC MYA-139 / BCRC 22969 / CBS 8797 / CCRC 22969 / KCTC 17520 / NBRC 10181 / NCYC 3082</strain>
    </source>
</reference>
<dbReference type="HOGENOM" id="CLU_010065_0_0_1"/>
<name>J7S8C5_HUIN7</name>
<evidence type="ECO:0000256" key="1">
    <source>
        <dbReference type="SAM" id="MobiDB-lite"/>
    </source>
</evidence>
<feature type="region of interest" description="Disordered" evidence="1">
    <location>
        <begin position="443"/>
        <end position="472"/>
    </location>
</feature>
<proteinExistence type="predicted"/>
<dbReference type="GeneID" id="34527191"/>
<dbReference type="OrthoDB" id="19806at2759"/>
<dbReference type="RefSeq" id="XP_022465704.1">
    <property type="nucleotide sequence ID" value="XM_022609293.1"/>
</dbReference>
<dbReference type="InterPro" id="IPR059025">
    <property type="entry name" value="STB6_N"/>
</dbReference>
<dbReference type="AlphaFoldDB" id="J7S8C5"/>
<gene>
    <name evidence="3" type="primary">KNAG0H00430</name>
    <name evidence="3" type="ordered locus">KNAG_0H00430</name>
</gene>